<feature type="signal peptide" evidence="3">
    <location>
        <begin position="1"/>
        <end position="24"/>
    </location>
</feature>
<dbReference type="EMBL" id="AWUE01016361">
    <property type="protein sequence ID" value="OMO92458.1"/>
    <property type="molecule type" value="Genomic_DNA"/>
</dbReference>
<feature type="chain" id="PRO_5012526074" evidence="3">
    <location>
        <begin position="25"/>
        <end position="165"/>
    </location>
</feature>
<keyword evidence="2" id="KW-1015">Disulfide bond</keyword>
<sequence>MAKASLIMIAIAVLVTCLSSLASAAEPPRYTVQGQVYCDTCRVGFQTRLSEVLEGAIARVTCRNRTTGEVTLSEPGQTDESGYYNIHVDGNHEEEICEVTLDSSEREDCNEVMPEWFKARILLANNSISGVVDNYRYPNTLGFMSKNPLPGCAQVLAELGFLPLN</sequence>
<dbReference type="Pfam" id="PF01190">
    <property type="entry name" value="Pollen_Ole_e_1"/>
    <property type="match status" value="1"/>
</dbReference>
<keyword evidence="5" id="KW-1185">Reference proteome</keyword>
<gene>
    <name evidence="4" type="ORF">COLO4_17577</name>
</gene>
<reference evidence="5" key="1">
    <citation type="submission" date="2013-09" db="EMBL/GenBank/DDBJ databases">
        <title>Corchorus olitorius genome sequencing.</title>
        <authorList>
            <person name="Alam M."/>
            <person name="Haque M.S."/>
            <person name="Islam M.S."/>
            <person name="Emdad E.M."/>
            <person name="Islam M.M."/>
            <person name="Ahmed B."/>
            <person name="Halim A."/>
            <person name="Hossen Q.M.M."/>
            <person name="Hossain M.Z."/>
            <person name="Ahmed R."/>
            <person name="Khan M.M."/>
            <person name="Islam R."/>
            <person name="Rashid M.M."/>
            <person name="Khan S.A."/>
            <person name="Rahman M.S."/>
            <person name="Alam M."/>
            <person name="Yahiya A.S."/>
            <person name="Khan M.S."/>
            <person name="Azam M.S."/>
            <person name="Haque T."/>
            <person name="Lashkar M.Z.H."/>
            <person name="Akhand A.I."/>
            <person name="Morshed G."/>
            <person name="Roy S."/>
            <person name="Uddin K.S."/>
            <person name="Rabeya T."/>
            <person name="Hossain A.S."/>
            <person name="Chowdhury A."/>
            <person name="Snigdha A.R."/>
            <person name="Mortoza M.S."/>
            <person name="Matin S.A."/>
            <person name="Hoque S.M.E."/>
            <person name="Islam M.K."/>
            <person name="Roy D.K."/>
            <person name="Haider R."/>
            <person name="Moosa M.M."/>
            <person name="Elias S.M."/>
            <person name="Hasan A.M."/>
            <person name="Jahan S."/>
            <person name="Shafiuddin M."/>
            <person name="Mahmood N."/>
            <person name="Shommy N.S."/>
        </authorList>
    </citation>
    <scope>NUCLEOTIDE SEQUENCE [LARGE SCALE GENOMIC DNA]</scope>
    <source>
        <strain evidence="5">cv. O-4</strain>
    </source>
</reference>
<dbReference type="PROSITE" id="PS00925">
    <property type="entry name" value="OLEEI"/>
    <property type="match status" value="1"/>
</dbReference>
<dbReference type="GO" id="GO:0005615">
    <property type="term" value="C:extracellular space"/>
    <property type="evidence" value="ECO:0007669"/>
    <property type="project" value="InterPro"/>
</dbReference>
<organism evidence="4 5">
    <name type="scientific">Corchorus olitorius</name>
    <dbReference type="NCBI Taxonomy" id="93759"/>
    <lineage>
        <taxon>Eukaryota</taxon>
        <taxon>Viridiplantae</taxon>
        <taxon>Streptophyta</taxon>
        <taxon>Embryophyta</taxon>
        <taxon>Tracheophyta</taxon>
        <taxon>Spermatophyta</taxon>
        <taxon>Magnoliopsida</taxon>
        <taxon>eudicotyledons</taxon>
        <taxon>Gunneridae</taxon>
        <taxon>Pentapetalae</taxon>
        <taxon>rosids</taxon>
        <taxon>malvids</taxon>
        <taxon>Malvales</taxon>
        <taxon>Malvaceae</taxon>
        <taxon>Grewioideae</taxon>
        <taxon>Apeibeae</taxon>
        <taxon>Corchorus</taxon>
    </lineage>
</organism>
<dbReference type="AlphaFoldDB" id="A0A1R3JC96"/>
<dbReference type="OrthoDB" id="1888725at2759"/>
<evidence type="ECO:0000256" key="3">
    <source>
        <dbReference type="SAM" id="SignalP"/>
    </source>
</evidence>
<evidence type="ECO:0000313" key="4">
    <source>
        <dbReference type="EMBL" id="OMO92458.1"/>
    </source>
</evidence>
<keyword evidence="3" id="KW-0732">Signal</keyword>
<accession>A0A1R3JC96</accession>
<comment type="caution">
    <text evidence="4">The sequence shown here is derived from an EMBL/GenBank/DDBJ whole genome shotgun (WGS) entry which is preliminary data.</text>
</comment>
<dbReference type="InterPro" id="IPR006041">
    <property type="entry name" value="Pollen_Ole_e1_allergen"/>
</dbReference>
<evidence type="ECO:0000256" key="1">
    <source>
        <dbReference type="ARBA" id="ARBA00010049"/>
    </source>
</evidence>
<evidence type="ECO:0000256" key="2">
    <source>
        <dbReference type="ARBA" id="ARBA00023157"/>
    </source>
</evidence>
<dbReference type="InterPro" id="IPR006040">
    <property type="entry name" value="Allergen_Ole_e_I_CS"/>
</dbReference>
<dbReference type="PANTHER" id="PTHR31614">
    <property type="entry name" value="PROTEIN DOWNSTREAM OF FLC-RELATED"/>
    <property type="match status" value="1"/>
</dbReference>
<dbReference type="PANTHER" id="PTHR31614:SF20">
    <property type="entry name" value="POLLEN PROTEIN OLE E I-LIKE PROTEIN"/>
    <property type="match status" value="1"/>
</dbReference>
<protein>
    <submittedName>
        <fullName evidence="4">Pollen Ole e 1 allergen/extensin</fullName>
    </submittedName>
</protein>
<name>A0A1R3JC96_9ROSI</name>
<proteinExistence type="inferred from homology"/>
<dbReference type="Proteomes" id="UP000187203">
    <property type="component" value="Unassembled WGS sequence"/>
</dbReference>
<evidence type="ECO:0000313" key="5">
    <source>
        <dbReference type="Proteomes" id="UP000187203"/>
    </source>
</evidence>
<comment type="similarity">
    <text evidence="1">Belongs to the Ole e I family.</text>
</comment>